<evidence type="ECO:0000259" key="15">
    <source>
        <dbReference type="Pfam" id="PF17837"/>
    </source>
</evidence>
<comment type="catalytic activity">
    <reaction evidence="11">
        <text>apo-[peptidyl-carrier protein] + CoA = holo-[peptidyl-carrier protein] + adenosine 3',5'-bisphosphate + H(+)</text>
        <dbReference type="Rhea" id="RHEA:46228"/>
        <dbReference type="Rhea" id="RHEA-COMP:11479"/>
        <dbReference type="Rhea" id="RHEA-COMP:11480"/>
        <dbReference type="ChEBI" id="CHEBI:15378"/>
        <dbReference type="ChEBI" id="CHEBI:29999"/>
        <dbReference type="ChEBI" id="CHEBI:57287"/>
        <dbReference type="ChEBI" id="CHEBI:58343"/>
        <dbReference type="ChEBI" id="CHEBI:64479"/>
    </reaction>
</comment>
<dbReference type="Pfam" id="PF17837">
    <property type="entry name" value="4PPT_N"/>
    <property type="match status" value="1"/>
</dbReference>
<gene>
    <name evidence="16" type="ORF">SAMN06265370_12050</name>
</gene>
<organism evidence="16 17">
    <name type="scientific">Puniceibacterium sediminis</name>
    <dbReference type="NCBI Taxonomy" id="1608407"/>
    <lineage>
        <taxon>Bacteria</taxon>
        <taxon>Pseudomonadati</taxon>
        <taxon>Pseudomonadota</taxon>
        <taxon>Alphaproteobacteria</taxon>
        <taxon>Rhodobacterales</taxon>
        <taxon>Paracoccaceae</taxon>
        <taxon>Puniceibacterium</taxon>
    </lineage>
</organism>
<dbReference type="PANTHER" id="PTHR38096">
    <property type="entry name" value="ENTEROBACTIN SYNTHASE COMPONENT D"/>
    <property type="match status" value="1"/>
</dbReference>
<dbReference type="PANTHER" id="PTHR38096:SF1">
    <property type="entry name" value="ENTEROBACTIN SYNTHASE COMPONENT D"/>
    <property type="match status" value="1"/>
</dbReference>
<comment type="catalytic activity">
    <reaction evidence="10">
        <text>apo-[aryl-carrier protein] + CoA = holo-[aryl-carrier protein] + adenosine 3',5'-bisphosphate + H(+)</text>
        <dbReference type="Rhea" id="RHEA:48404"/>
        <dbReference type="Rhea" id="RHEA-COMP:15903"/>
        <dbReference type="Rhea" id="RHEA-COMP:17557"/>
        <dbReference type="ChEBI" id="CHEBI:15378"/>
        <dbReference type="ChEBI" id="CHEBI:29999"/>
        <dbReference type="ChEBI" id="CHEBI:57287"/>
        <dbReference type="ChEBI" id="CHEBI:58343"/>
        <dbReference type="ChEBI" id="CHEBI:64479"/>
    </reaction>
</comment>
<feature type="binding site" evidence="13">
    <location>
        <position position="122"/>
    </location>
    <ligand>
        <name>Mg(2+)</name>
        <dbReference type="ChEBI" id="CHEBI:18420"/>
    </ligand>
</feature>
<evidence type="ECO:0000256" key="7">
    <source>
        <dbReference type="ARBA" id="ARBA00023191"/>
    </source>
</evidence>
<comment type="pathway">
    <text evidence="2">Siderophore biosynthesis; enterobactin biosynthesis.</text>
</comment>
<dbReference type="EMBL" id="FZNN01000020">
    <property type="protein sequence ID" value="SNR75085.1"/>
    <property type="molecule type" value="Genomic_DNA"/>
</dbReference>
<evidence type="ECO:0000313" key="16">
    <source>
        <dbReference type="EMBL" id="SNR75085.1"/>
    </source>
</evidence>
<accession>A0A238YVB5</accession>
<sequence length="232" mass="25346">MTDADTSHLPHWLEQGGLCARWMALDGGDMSGLGIALPQVLERAVAKRQGEYRAGRTCARAAIDQVSPTSFALDKTDWPIFGPDRAPVWPTGIIGSLTHSPARVICVAGPADRYDGLGIDIEPAVPPRDSLTLAPRIFCPEELALVEPTSWAEAGFTLIFSAKEAIYKAVYPTIRRFADFHEVRLAEVSGDDLQFELMPEMSSDLGQQKTLQVRATWWQGHVLTFCARPGAA</sequence>
<dbReference type="SUPFAM" id="SSF56214">
    <property type="entry name" value="4'-phosphopantetheinyl transferase"/>
    <property type="match status" value="1"/>
</dbReference>
<evidence type="ECO:0000256" key="11">
    <source>
        <dbReference type="ARBA" id="ARBA00049191"/>
    </source>
</evidence>
<protein>
    <recommendedName>
        <fullName evidence="5">Enterobactin synthase component D</fullName>
    </recommendedName>
    <alternativeName>
        <fullName evidence="8">4'-phosphopantetheinyl transferase EntD</fullName>
    </alternativeName>
    <alternativeName>
        <fullName evidence="9">Enterochelin synthase D</fullName>
    </alternativeName>
</protein>
<dbReference type="GO" id="GO:0009366">
    <property type="term" value="C:enterobactin synthetase complex"/>
    <property type="evidence" value="ECO:0007669"/>
    <property type="project" value="InterPro"/>
</dbReference>
<feature type="binding site" evidence="12">
    <location>
        <position position="120"/>
    </location>
    <ligand>
        <name>CoA</name>
        <dbReference type="ChEBI" id="CHEBI:57287"/>
    </ligand>
</feature>
<dbReference type="GO" id="GO:0009239">
    <property type="term" value="P:enterobactin biosynthetic process"/>
    <property type="evidence" value="ECO:0007669"/>
    <property type="project" value="UniProtKB-UniPathway"/>
</dbReference>
<evidence type="ECO:0000256" key="10">
    <source>
        <dbReference type="ARBA" id="ARBA00049176"/>
    </source>
</evidence>
<keyword evidence="13" id="KW-0479">Metal-binding</keyword>
<dbReference type="UniPathway" id="UPA00017"/>
<dbReference type="InterPro" id="IPR041354">
    <property type="entry name" value="4PPT_N"/>
</dbReference>
<feature type="binding site" evidence="12">
    <location>
        <position position="56"/>
    </location>
    <ligand>
        <name>CoA</name>
        <dbReference type="ChEBI" id="CHEBI:57287"/>
    </ligand>
</feature>
<keyword evidence="17" id="KW-1185">Reference proteome</keyword>
<name>A0A238YVB5_9RHOB</name>
<evidence type="ECO:0000256" key="2">
    <source>
        <dbReference type="ARBA" id="ARBA00004993"/>
    </source>
</evidence>
<dbReference type="PRINTS" id="PR01399">
    <property type="entry name" value="ENTSNTHTASED"/>
</dbReference>
<proteinExistence type="inferred from homology"/>
<reference evidence="16 17" key="1">
    <citation type="submission" date="2017-06" db="EMBL/GenBank/DDBJ databases">
        <authorList>
            <person name="Kim H.J."/>
            <person name="Triplett B.A."/>
        </authorList>
    </citation>
    <scope>NUCLEOTIDE SEQUENCE [LARGE SCALE GENOMIC DNA]</scope>
    <source>
        <strain evidence="16 17">DSM 29052</strain>
    </source>
</reference>
<evidence type="ECO:0000256" key="6">
    <source>
        <dbReference type="ARBA" id="ARBA00022679"/>
    </source>
</evidence>
<feature type="binding site" evidence="12">
    <location>
        <begin position="98"/>
        <end position="99"/>
    </location>
    <ligand>
        <name>CoA</name>
        <dbReference type="ChEBI" id="CHEBI:57287"/>
    </ligand>
</feature>
<dbReference type="GO" id="GO:0000287">
    <property type="term" value="F:magnesium ion binding"/>
    <property type="evidence" value="ECO:0007669"/>
    <property type="project" value="InterPro"/>
</dbReference>
<dbReference type="GO" id="GO:0005886">
    <property type="term" value="C:plasma membrane"/>
    <property type="evidence" value="ECO:0007669"/>
    <property type="project" value="TreeGrafter"/>
</dbReference>
<feature type="domain" description="4'-phosphopantetheinyl transferase" evidence="14">
    <location>
        <begin position="116"/>
        <end position="225"/>
    </location>
</feature>
<feature type="binding site" evidence="12">
    <location>
        <position position="168"/>
    </location>
    <ligand>
        <name>CoA</name>
        <dbReference type="ChEBI" id="CHEBI:57287"/>
    </ligand>
</feature>
<evidence type="ECO:0000256" key="8">
    <source>
        <dbReference type="ARBA" id="ARBA00029894"/>
    </source>
</evidence>
<evidence type="ECO:0000256" key="12">
    <source>
        <dbReference type="PIRSR" id="PIRSR603542-1"/>
    </source>
</evidence>
<evidence type="ECO:0000259" key="14">
    <source>
        <dbReference type="Pfam" id="PF01648"/>
    </source>
</evidence>
<feature type="binding site" evidence="12">
    <location>
        <position position="164"/>
    </location>
    <ligand>
        <name>CoA</name>
        <dbReference type="ChEBI" id="CHEBI:57287"/>
    </ligand>
</feature>
<feature type="domain" description="4'-phosphopantetheinyl transferase N-terminal" evidence="15">
    <location>
        <begin position="40"/>
        <end position="108"/>
    </location>
</feature>
<evidence type="ECO:0000256" key="3">
    <source>
        <dbReference type="ARBA" id="ARBA00008342"/>
    </source>
</evidence>
<dbReference type="AlphaFoldDB" id="A0A238YVB5"/>
<comment type="function">
    <text evidence="1">Involved in the biosynthesis of the siderophore enterobactin (enterochelin), which is a macrocyclic trimeric lactone of N-(2,3-dihydroxybenzoyl)-serine. The serine trilactone serves as a scaffolding for the three catechol functionalities that provide hexadentate coordination for the tightly ligated iron(2+) atoms. Plays an essential role in the assembly of the enterobactin by catalyzing the transfer of the 4'-phosphopantetheine (Ppant) moiety from coenzyme A to the apo-domains of both EntB (ArCP domain) and EntF (PCP domain) to yield their holo-forms which make them competent for the activation of 2,3-dihydroxybenzoate (DHB) and L-serine, respectively.</text>
</comment>
<comment type="cofactor">
    <cofactor evidence="13">
        <name>Mg(2+)</name>
        <dbReference type="ChEBI" id="CHEBI:18420"/>
    </cofactor>
</comment>
<dbReference type="Gene3D" id="3.90.470.20">
    <property type="entry name" value="4'-phosphopantetheinyl transferase domain"/>
    <property type="match status" value="1"/>
</dbReference>
<feature type="binding site" evidence="12">
    <location>
        <position position="48"/>
    </location>
    <ligand>
        <name>CoA</name>
        <dbReference type="ChEBI" id="CHEBI:57287"/>
    </ligand>
</feature>
<evidence type="ECO:0000256" key="5">
    <source>
        <dbReference type="ARBA" id="ARBA00019087"/>
    </source>
</evidence>
<comment type="subunit">
    <text evidence="4">EntB, EntD, EntE, and EntF form a multienzyme complex called enterobactin synthase.</text>
</comment>
<keyword evidence="13" id="KW-0460">Magnesium</keyword>
<evidence type="ECO:0000256" key="13">
    <source>
        <dbReference type="PIRSR" id="PIRSR603542-2"/>
    </source>
</evidence>
<keyword evidence="6" id="KW-0808">Transferase</keyword>
<feature type="binding site" evidence="13">
    <location>
        <position position="120"/>
    </location>
    <ligand>
        <name>Mg(2+)</name>
        <dbReference type="ChEBI" id="CHEBI:18420"/>
    </ligand>
</feature>
<dbReference type="OrthoDB" id="8210607at2"/>
<evidence type="ECO:0000256" key="9">
    <source>
        <dbReference type="ARBA" id="ARBA00031996"/>
    </source>
</evidence>
<keyword evidence="7" id="KW-0259">Enterobactin biosynthesis</keyword>
<dbReference type="InterPro" id="IPR003542">
    <property type="entry name" value="Enbac_synth_compD-like"/>
</dbReference>
<dbReference type="Proteomes" id="UP000198417">
    <property type="component" value="Unassembled WGS sequence"/>
</dbReference>
<feature type="binding site" evidence="13">
    <location>
        <position position="121"/>
    </location>
    <ligand>
        <name>Mg(2+)</name>
        <dbReference type="ChEBI" id="CHEBI:18420"/>
    </ligand>
</feature>
<evidence type="ECO:0000256" key="1">
    <source>
        <dbReference type="ARBA" id="ARBA00003937"/>
    </source>
</evidence>
<dbReference type="GO" id="GO:0008897">
    <property type="term" value="F:holo-[acyl-carrier-protein] synthase activity"/>
    <property type="evidence" value="ECO:0007669"/>
    <property type="project" value="InterPro"/>
</dbReference>
<evidence type="ECO:0000256" key="4">
    <source>
        <dbReference type="ARBA" id="ARBA00011503"/>
    </source>
</evidence>
<evidence type="ECO:0000313" key="17">
    <source>
        <dbReference type="Proteomes" id="UP000198417"/>
    </source>
</evidence>
<dbReference type="InterPro" id="IPR008278">
    <property type="entry name" value="4-PPantetheinyl_Trfase_dom"/>
</dbReference>
<dbReference type="Pfam" id="PF01648">
    <property type="entry name" value="ACPS"/>
    <property type="match status" value="1"/>
</dbReference>
<comment type="similarity">
    <text evidence="3">Belongs to the P-Pant transferase superfamily. EntD family.</text>
</comment>
<dbReference type="InterPro" id="IPR037143">
    <property type="entry name" value="4-PPantetheinyl_Trfase_dom_sf"/>
</dbReference>
<dbReference type="RefSeq" id="WP_089272981.1">
    <property type="nucleotide sequence ID" value="NZ_FZNN01000020.1"/>
</dbReference>